<dbReference type="Pfam" id="PF00582">
    <property type="entry name" value="Usp"/>
    <property type="match status" value="1"/>
</dbReference>
<dbReference type="AlphaFoldDB" id="A0A2H3KNE6"/>
<dbReference type="InterPro" id="IPR006016">
    <property type="entry name" value="UspA"/>
</dbReference>
<keyword evidence="4" id="KW-1185">Reference proteome</keyword>
<accession>A0A2H3KNE6</accession>
<dbReference type="Proteomes" id="UP000220922">
    <property type="component" value="Unassembled WGS sequence"/>
</dbReference>
<dbReference type="PANTHER" id="PTHR46268">
    <property type="entry name" value="STRESS RESPONSE PROTEIN NHAX"/>
    <property type="match status" value="1"/>
</dbReference>
<gene>
    <name evidence="3" type="ORF">A9Q02_00180</name>
</gene>
<dbReference type="InterPro" id="IPR006015">
    <property type="entry name" value="Universal_stress_UspA"/>
</dbReference>
<dbReference type="EMBL" id="LYXE01000063">
    <property type="protein sequence ID" value="PDV99677.1"/>
    <property type="molecule type" value="Genomic_DNA"/>
</dbReference>
<dbReference type="Gene3D" id="3.40.50.620">
    <property type="entry name" value="HUPs"/>
    <property type="match status" value="1"/>
</dbReference>
<dbReference type="PANTHER" id="PTHR46268:SF6">
    <property type="entry name" value="UNIVERSAL STRESS PROTEIN UP12"/>
    <property type="match status" value="1"/>
</dbReference>
<sequence length="140" mass="15121">MFKKILLATDGSAPSERATDIAASLALRYHAEVLVLHALTRIPDSLGEPNYSRTLSHMLEHARSLVANVESRLRELGIAYVDTDVIEGGAADVILDVVHTRNPDLLVIGARGLSQWKGLMLGSVSMAVTHRAPCPVMVVK</sequence>
<organism evidence="3 4">
    <name type="scientific">Candidatus Chloroploca asiatica</name>
    <dbReference type="NCBI Taxonomy" id="1506545"/>
    <lineage>
        <taxon>Bacteria</taxon>
        <taxon>Bacillati</taxon>
        <taxon>Chloroflexota</taxon>
        <taxon>Chloroflexia</taxon>
        <taxon>Chloroflexales</taxon>
        <taxon>Chloroflexineae</taxon>
        <taxon>Oscillochloridaceae</taxon>
        <taxon>Candidatus Chloroploca</taxon>
    </lineage>
</organism>
<protein>
    <recommendedName>
        <fullName evidence="2">UspA domain-containing protein</fullName>
    </recommendedName>
</protein>
<evidence type="ECO:0000313" key="4">
    <source>
        <dbReference type="Proteomes" id="UP000220922"/>
    </source>
</evidence>
<dbReference type="SUPFAM" id="SSF52402">
    <property type="entry name" value="Adenine nucleotide alpha hydrolases-like"/>
    <property type="match status" value="1"/>
</dbReference>
<evidence type="ECO:0000259" key="2">
    <source>
        <dbReference type="Pfam" id="PF00582"/>
    </source>
</evidence>
<dbReference type="InterPro" id="IPR014729">
    <property type="entry name" value="Rossmann-like_a/b/a_fold"/>
</dbReference>
<feature type="domain" description="UspA" evidence="2">
    <location>
        <begin position="1"/>
        <end position="140"/>
    </location>
</feature>
<reference evidence="3 4" key="1">
    <citation type="submission" date="2016-05" db="EMBL/GenBank/DDBJ databases">
        <authorList>
            <person name="Lavstsen T."/>
            <person name="Jespersen J.S."/>
        </authorList>
    </citation>
    <scope>NUCLEOTIDE SEQUENCE [LARGE SCALE GENOMIC DNA]</scope>
    <source>
        <strain evidence="3 4">B7-9</strain>
    </source>
</reference>
<dbReference type="CDD" id="cd00293">
    <property type="entry name" value="USP-like"/>
    <property type="match status" value="1"/>
</dbReference>
<comment type="caution">
    <text evidence="3">The sequence shown here is derived from an EMBL/GenBank/DDBJ whole genome shotgun (WGS) entry which is preliminary data.</text>
</comment>
<comment type="similarity">
    <text evidence="1">Belongs to the universal stress protein A family.</text>
</comment>
<name>A0A2H3KNE6_9CHLR</name>
<evidence type="ECO:0000256" key="1">
    <source>
        <dbReference type="ARBA" id="ARBA00008791"/>
    </source>
</evidence>
<dbReference type="RefSeq" id="WP_172450702.1">
    <property type="nucleotide sequence ID" value="NZ_LYXE01000063.1"/>
</dbReference>
<proteinExistence type="inferred from homology"/>
<evidence type="ECO:0000313" key="3">
    <source>
        <dbReference type="EMBL" id="PDV99677.1"/>
    </source>
</evidence>
<dbReference type="PRINTS" id="PR01438">
    <property type="entry name" value="UNVRSLSTRESS"/>
</dbReference>